<protein>
    <submittedName>
        <fullName evidence="3">Alpha/Beta hydrolase protein</fullName>
    </submittedName>
</protein>
<proteinExistence type="predicted"/>
<evidence type="ECO:0000259" key="2">
    <source>
        <dbReference type="Pfam" id="PF07859"/>
    </source>
</evidence>
<dbReference type="GO" id="GO:0016787">
    <property type="term" value="F:hydrolase activity"/>
    <property type="evidence" value="ECO:0007669"/>
    <property type="project" value="UniProtKB-KW"/>
</dbReference>
<evidence type="ECO:0000313" key="4">
    <source>
        <dbReference type="Proteomes" id="UP001221757"/>
    </source>
</evidence>
<dbReference type="PANTHER" id="PTHR48081:SF31">
    <property type="entry name" value="STERYL ACETYL HYDROLASE MUG81-RELATED"/>
    <property type="match status" value="1"/>
</dbReference>
<dbReference type="Proteomes" id="UP001221757">
    <property type="component" value="Unassembled WGS sequence"/>
</dbReference>
<organism evidence="3 4">
    <name type="scientific">Mycena rosella</name>
    <name type="common">Pink bonnet</name>
    <name type="synonym">Agaricus rosellus</name>
    <dbReference type="NCBI Taxonomy" id="1033263"/>
    <lineage>
        <taxon>Eukaryota</taxon>
        <taxon>Fungi</taxon>
        <taxon>Dikarya</taxon>
        <taxon>Basidiomycota</taxon>
        <taxon>Agaricomycotina</taxon>
        <taxon>Agaricomycetes</taxon>
        <taxon>Agaricomycetidae</taxon>
        <taxon>Agaricales</taxon>
        <taxon>Marasmiineae</taxon>
        <taxon>Mycenaceae</taxon>
        <taxon>Mycena</taxon>
    </lineage>
</organism>
<dbReference type="PANTHER" id="PTHR48081">
    <property type="entry name" value="AB HYDROLASE SUPERFAMILY PROTEIN C4A8.06C"/>
    <property type="match status" value="1"/>
</dbReference>
<evidence type="ECO:0000256" key="1">
    <source>
        <dbReference type="ARBA" id="ARBA00022801"/>
    </source>
</evidence>
<dbReference type="AlphaFoldDB" id="A0AAD7DZQ7"/>
<dbReference type="Pfam" id="PF07859">
    <property type="entry name" value="Abhydrolase_3"/>
    <property type="match status" value="1"/>
</dbReference>
<gene>
    <name evidence="3" type="ORF">B0H17DRAFT_1195355</name>
</gene>
<feature type="domain" description="Alpha/beta hydrolase fold-3" evidence="2">
    <location>
        <begin position="115"/>
        <end position="334"/>
    </location>
</feature>
<keyword evidence="1 3" id="KW-0378">Hydrolase</keyword>
<keyword evidence="4" id="KW-1185">Reference proteome</keyword>
<dbReference type="Gene3D" id="3.40.50.1820">
    <property type="entry name" value="alpha/beta hydrolase"/>
    <property type="match status" value="1"/>
</dbReference>
<comment type="caution">
    <text evidence="3">The sequence shown here is derived from an EMBL/GenBank/DDBJ whole genome shotgun (WGS) entry which is preliminary data.</text>
</comment>
<accession>A0AAD7DZQ7</accession>
<name>A0AAD7DZQ7_MYCRO</name>
<reference evidence="3" key="1">
    <citation type="submission" date="2023-03" db="EMBL/GenBank/DDBJ databases">
        <title>Massive genome expansion in bonnet fungi (Mycena s.s.) driven by repeated elements and novel gene families across ecological guilds.</title>
        <authorList>
            <consortium name="Lawrence Berkeley National Laboratory"/>
            <person name="Harder C.B."/>
            <person name="Miyauchi S."/>
            <person name="Viragh M."/>
            <person name="Kuo A."/>
            <person name="Thoen E."/>
            <person name="Andreopoulos B."/>
            <person name="Lu D."/>
            <person name="Skrede I."/>
            <person name="Drula E."/>
            <person name="Henrissat B."/>
            <person name="Morin E."/>
            <person name="Kohler A."/>
            <person name="Barry K."/>
            <person name="LaButti K."/>
            <person name="Morin E."/>
            <person name="Salamov A."/>
            <person name="Lipzen A."/>
            <person name="Mereny Z."/>
            <person name="Hegedus B."/>
            <person name="Baldrian P."/>
            <person name="Stursova M."/>
            <person name="Weitz H."/>
            <person name="Taylor A."/>
            <person name="Grigoriev I.V."/>
            <person name="Nagy L.G."/>
            <person name="Martin F."/>
            <person name="Kauserud H."/>
        </authorList>
    </citation>
    <scope>NUCLEOTIDE SEQUENCE</scope>
    <source>
        <strain evidence="3">CBHHK067</strain>
    </source>
</reference>
<dbReference type="InterPro" id="IPR029058">
    <property type="entry name" value="AB_hydrolase_fold"/>
</dbReference>
<sequence length="364" mass="39618">MSAPATPKYGALRLTETLGMVATLLPVPAVLLWDVARTTYASWNKARTLKRIAGDCALRYVLGSLSVPQLQNAFGTTRATYEAWVKKAKLPEAIDELGEDARLMWIGPKRLERVIMFVHGGGFLLPATDFSLSFWRYVQLELEKQGIEVGIALFSYSLAPIATFPTPLKQARLGLEFLLAAGVQPQNLQLAGDSAGGNLIVQLLSQMLHPLPSVPEIHLPAPLRGALLISPWVNLSADSASHRENDGRDILRRNTLARWGATILSAVPAGDRAFAEAARAPAEWFAGADRVVERVLVTAGGAECLRDDIVAFGEAFKQHHARTELVVQAGGLHEDLFLDFFVSETKFASLTPLTVEWLAAGFTE</sequence>
<evidence type="ECO:0000313" key="3">
    <source>
        <dbReference type="EMBL" id="KAJ7701579.1"/>
    </source>
</evidence>
<dbReference type="EMBL" id="JARKIE010000017">
    <property type="protein sequence ID" value="KAJ7701579.1"/>
    <property type="molecule type" value="Genomic_DNA"/>
</dbReference>
<dbReference type="InterPro" id="IPR013094">
    <property type="entry name" value="AB_hydrolase_3"/>
</dbReference>
<dbReference type="SUPFAM" id="SSF53474">
    <property type="entry name" value="alpha/beta-Hydrolases"/>
    <property type="match status" value="1"/>
</dbReference>
<dbReference type="InterPro" id="IPR050300">
    <property type="entry name" value="GDXG_lipolytic_enzyme"/>
</dbReference>